<evidence type="ECO:0000256" key="2">
    <source>
        <dbReference type="SAM" id="SignalP"/>
    </source>
</evidence>
<dbReference type="EMBL" id="JANBPK010000712">
    <property type="protein sequence ID" value="KAJ2934701.1"/>
    <property type="molecule type" value="Genomic_DNA"/>
</dbReference>
<keyword evidence="5" id="KW-1185">Reference proteome</keyword>
<feature type="region of interest" description="Disordered" evidence="1">
    <location>
        <begin position="464"/>
        <end position="487"/>
    </location>
</feature>
<dbReference type="OrthoDB" id="74764at2759"/>
<feature type="signal peptide" evidence="2">
    <location>
        <begin position="1"/>
        <end position="22"/>
    </location>
</feature>
<dbReference type="Pfam" id="PF09362">
    <property type="entry name" value="DUF1996"/>
    <property type="match status" value="1"/>
</dbReference>
<name>A0A9W8ML49_9AGAR</name>
<dbReference type="PANTHER" id="PTHR43662">
    <property type="match status" value="1"/>
</dbReference>
<feature type="chain" id="PRO_5040831586" description="DUF1996 domain-containing protein" evidence="2">
    <location>
        <begin position="23"/>
        <end position="487"/>
    </location>
</feature>
<feature type="compositionally biased region" description="Basic and acidic residues" evidence="1">
    <location>
        <begin position="469"/>
        <end position="487"/>
    </location>
</feature>
<feature type="domain" description="DUF1996" evidence="3">
    <location>
        <begin position="38"/>
        <end position="256"/>
    </location>
</feature>
<gene>
    <name evidence="4" type="ORF">H1R20_g2411</name>
</gene>
<dbReference type="InterPro" id="IPR018535">
    <property type="entry name" value="DUF1996"/>
</dbReference>
<evidence type="ECO:0000256" key="1">
    <source>
        <dbReference type="SAM" id="MobiDB-lite"/>
    </source>
</evidence>
<evidence type="ECO:0000313" key="4">
    <source>
        <dbReference type="EMBL" id="KAJ2934701.1"/>
    </source>
</evidence>
<reference evidence="4" key="1">
    <citation type="submission" date="2022-06" db="EMBL/GenBank/DDBJ databases">
        <title>Genome Sequence of Candolleomyces eurysporus.</title>
        <authorList>
            <person name="Buettner E."/>
        </authorList>
    </citation>
    <scope>NUCLEOTIDE SEQUENCE</scope>
    <source>
        <strain evidence="4">VTCC 930004</strain>
    </source>
</reference>
<dbReference type="Proteomes" id="UP001140091">
    <property type="component" value="Unassembled WGS sequence"/>
</dbReference>
<evidence type="ECO:0000259" key="3">
    <source>
        <dbReference type="Pfam" id="PF09362"/>
    </source>
</evidence>
<proteinExistence type="predicted"/>
<feature type="compositionally biased region" description="Low complexity" evidence="1">
    <location>
        <begin position="358"/>
        <end position="367"/>
    </location>
</feature>
<sequence>MGPTRALAYLSLALSLSATANAYWLMGLGDAITKERIDPIVNPGEVSGHTHIVFGGSNFGLSVTTQKLLESECTSVPIAEDKSNYWAPLLYFQWANGSFSSVDGGAVAYYLFPDKAGTTTAFPPDFRMLSGSPRKRTYDANSFAQQAIDFLCLDFNGQTTKHTSLPTKVCPSGIRSQVNFPSCWDGKNLDSPDHKSHVAFRSGGPDKGECTDPKYPVSIPRIFLEIYWNTGAFEKVRSQAKNPNQPFVFAYGDDTGELLTVATATSPLQPTCCGQEGKKLFTIRKDNHCRITPAIDERTTGTLAKLPGNNPVQPAGQDAQMLRDSVIPALISPVYAYTGNAPTKTGTVVGRPSTIPGGSAPTTAPTVVVPPSPGTTTVDSSPGPVPPATTGPSGNPVTTGAPPATTGPSGNPVTTGAPPATTGPSGQSRHDWRPSRHYRPYYRQARHDWCTRHHWQARHHRCSTNHSAGADRHPSRSTTPHDDAWLF</sequence>
<feature type="region of interest" description="Disordered" evidence="1">
    <location>
        <begin position="343"/>
        <end position="435"/>
    </location>
</feature>
<accession>A0A9W8ML49</accession>
<protein>
    <recommendedName>
        <fullName evidence="3">DUF1996 domain-containing protein</fullName>
    </recommendedName>
</protein>
<keyword evidence="2" id="KW-0732">Signal</keyword>
<feature type="compositionally biased region" description="Low complexity" evidence="1">
    <location>
        <begin position="394"/>
        <end position="426"/>
    </location>
</feature>
<feature type="non-terminal residue" evidence="4">
    <location>
        <position position="487"/>
    </location>
</feature>
<dbReference type="PANTHER" id="PTHR43662:SF3">
    <property type="entry name" value="DOMAIN PROTEIN, PUTATIVE (AFU_ORTHOLOGUE AFUA_6G11970)-RELATED"/>
    <property type="match status" value="1"/>
</dbReference>
<dbReference type="AlphaFoldDB" id="A0A9W8ML49"/>
<comment type="caution">
    <text evidence="4">The sequence shown here is derived from an EMBL/GenBank/DDBJ whole genome shotgun (WGS) entry which is preliminary data.</text>
</comment>
<evidence type="ECO:0000313" key="5">
    <source>
        <dbReference type="Proteomes" id="UP001140091"/>
    </source>
</evidence>
<organism evidence="4 5">
    <name type="scientific">Candolleomyces eurysporus</name>
    <dbReference type="NCBI Taxonomy" id="2828524"/>
    <lineage>
        <taxon>Eukaryota</taxon>
        <taxon>Fungi</taxon>
        <taxon>Dikarya</taxon>
        <taxon>Basidiomycota</taxon>
        <taxon>Agaricomycotina</taxon>
        <taxon>Agaricomycetes</taxon>
        <taxon>Agaricomycetidae</taxon>
        <taxon>Agaricales</taxon>
        <taxon>Agaricineae</taxon>
        <taxon>Psathyrellaceae</taxon>
        <taxon>Candolleomyces</taxon>
    </lineage>
</organism>